<dbReference type="AlphaFoldDB" id="A0A0G4J3L8"/>
<evidence type="ECO:0000313" key="3">
    <source>
        <dbReference type="EMBL" id="CEP01984.1"/>
    </source>
</evidence>
<dbReference type="Gene3D" id="2.20.110.10">
    <property type="entry name" value="Histone H3 K4-specific methyltransferase SET7/9 N-terminal domain"/>
    <property type="match status" value="2"/>
</dbReference>
<dbReference type="OMA" id="EYICKAF"/>
<feature type="transmembrane region" description="Helical" evidence="2">
    <location>
        <begin position="20"/>
        <end position="39"/>
    </location>
</feature>
<dbReference type="Pfam" id="PF02493">
    <property type="entry name" value="MORN"/>
    <property type="match status" value="6"/>
</dbReference>
<protein>
    <recommendedName>
        <fullName evidence="5">MORN repeat-containing protein 5</fullName>
    </recommendedName>
</protein>
<dbReference type="PANTHER" id="PTHR43215">
    <property type="entry name" value="RADIAL SPOKE HEAD 1 HOMOLOG"/>
    <property type="match status" value="1"/>
</dbReference>
<dbReference type="InterPro" id="IPR003409">
    <property type="entry name" value="MORN"/>
</dbReference>
<dbReference type="OrthoDB" id="294378at2759"/>
<keyword evidence="1" id="KW-0677">Repeat</keyword>
<sequence>MPWWPIDGVLGYASALSAHSLVFTMIVALITVVIVRRVLRLVGSGRRPRPVYRGEQNDKGKFHGRGRLQCANGDVYEGQFRNGKFHGEGMYRFNDGKSFYRGSFAHSMFEGQGEEVYGDSGAVYVGQFKGSKRHGRGDMTYTSGASYSGKWANGLKHGNGTYWYAGNGGKFIGHFEDGARNGPGEYICKAFRVVGKWTNNELDADAIVYAKKGFSLDSLQEFVGPGKPLPSDIRHPSSK</sequence>
<dbReference type="Proteomes" id="UP000039324">
    <property type="component" value="Unassembled WGS sequence"/>
</dbReference>
<reference evidence="3 4" key="1">
    <citation type="submission" date="2015-02" db="EMBL/GenBank/DDBJ databases">
        <authorList>
            <person name="Chooi Y.-H."/>
        </authorList>
    </citation>
    <scope>NUCLEOTIDE SEQUENCE [LARGE SCALE GENOMIC DNA]</scope>
    <source>
        <strain evidence="3">E3</strain>
    </source>
</reference>
<dbReference type="EMBL" id="CDSF01000122">
    <property type="protein sequence ID" value="CEP01984.1"/>
    <property type="molecule type" value="Genomic_DNA"/>
</dbReference>
<evidence type="ECO:0000313" key="4">
    <source>
        <dbReference type="Proteomes" id="UP000039324"/>
    </source>
</evidence>
<evidence type="ECO:0000256" key="1">
    <source>
        <dbReference type="ARBA" id="ARBA00022737"/>
    </source>
</evidence>
<evidence type="ECO:0000256" key="2">
    <source>
        <dbReference type="SAM" id="Phobius"/>
    </source>
</evidence>
<dbReference type="SMART" id="SM00698">
    <property type="entry name" value="MORN"/>
    <property type="match status" value="6"/>
</dbReference>
<evidence type="ECO:0008006" key="5">
    <source>
        <dbReference type="Google" id="ProtNLM"/>
    </source>
</evidence>
<dbReference type="SUPFAM" id="SSF82185">
    <property type="entry name" value="Histone H3 K4-specific methyltransferase SET7/9 N-terminal domain"/>
    <property type="match status" value="2"/>
</dbReference>
<keyword evidence="2" id="KW-1133">Transmembrane helix</keyword>
<dbReference type="PANTHER" id="PTHR43215:SF14">
    <property type="entry name" value="RADIAL SPOKE HEAD 1 HOMOLOG"/>
    <property type="match status" value="1"/>
</dbReference>
<organism evidence="3 4">
    <name type="scientific">Plasmodiophora brassicae</name>
    <name type="common">Clubroot disease agent</name>
    <dbReference type="NCBI Taxonomy" id="37360"/>
    <lineage>
        <taxon>Eukaryota</taxon>
        <taxon>Sar</taxon>
        <taxon>Rhizaria</taxon>
        <taxon>Endomyxa</taxon>
        <taxon>Phytomyxea</taxon>
        <taxon>Plasmodiophorida</taxon>
        <taxon>Plasmodiophoridae</taxon>
        <taxon>Plasmodiophora</taxon>
    </lineage>
</organism>
<dbReference type="STRING" id="37360.A0A0G4J3L8"/>
<proteinExistence type="predicted"/>
<gene>
    <name evidence="3" type="ORF">PBRA_002249</name>
</gene>
<name>A0A0G4J3L8_PLABS</name>
<keyword evidence="4" id="KW-1185">Reference proteome</keyword>
<keyword evidence="2" id="KW-0472">Membrane</keyword>
<keyword evidence="2" id="KW-0812">Transmembrane</keyword>
<accession>A0A0G4J3L8</accession>